<dbReference type="InterPro" id="IPR008254">
    <property type="entry name" value="Flavodoxin/NO_synth"/>
</dbReference>
<dbReference type="InterPro" id="IPR001709">
    <property type="entry name" value="Flavoprot_Pyr_Nucl_cyt_Rdtase"/>
</dbReference>
<feature type="binding site" evidence="8">
    <location>
        <begin position="72"/>
        <end position="77"/>
    </location>
    <ligand>
        <name>FMN</name>
        <dbReference type="ChEBI" id="CHEBI:58210"/>
    </ligand>
</feature>
<dbReference type="SUPFAM" id="SSF63380">
    <property type="entry name" value="Riboflavin synthase domain-like"/>
    <property type="match status" value="1"/>
</dbReference>
<dbReference type="HAMAP" id="MF_03178">
    <property type="entry name" value="NDOR1"/>
    <property type="match status" value="1"/>
</dbReference>
<dbReference type="GO" id="GO:0050660">
    <property type="term" value="F:flavin adenine dinucleotide binding"/>
    <property type="evidence" value="ECO:0007669"/>
    <property type="project" value="UniProtKB-UniRule"/>
</dbReference>
<evidence type="ECO:0000256" key="4">
    <source>
        <dbReference type="ARBA" id="ARBA00022643"/>
    </source>
</evidence>
<dbReference type="Pfam" id="PF00667">
    <property type="entry name" value="FAD_binding_1"/>
    <property type="match status" value="1"/>
</dbReference>
<feature type="region of interest" description="Disordered" evidence="9">
    <location>
        <begin position="610"/>
        <end position="635"/>
    </location>
</feature>
<evidence type="ECO:0000259" key="11">
    <source>
        <dbReference type="PROSITE" id="PS51384"/>
    </source>
</evidence>
<feature type="binding site" evidence="8">
    <location>
        <position position="193"/>
    </location>
    <ligand>
        <name>FMN</name>
        <dbReference type="ChEBI" id="CHEBI:58210"/>
    </ligand>
</feature>
<dbReference type="Gene3D" id="2.40.30.10">
    <property type="entry name" value="Translation factors"/>
    <property type="match status" value="1"/>
</dbReference>
<feature type="binding site" evidence="8">
    <location>
        <begin position="652"/>
        <end position="653"/>
    </location>
    <ligand>
        <name>NADP(+)</name>
        <dbReference type="ChEBI" id="CHEBI:58349"/>
    </ligand>
</feature>
<dbReference type="GO" id="GO:0005829">
    <property type="term" value="C:cytosol"/>
    <property type="evidence" value="ECO:0007669"/>
    <property type="project" value="TreeGrafter"/>
</dbReference>
<name>A0A061H3Z9_9BASI</name>
<protein>
    <recommendedName>
        <fullName evidence="8">NADPH-dependent diflavin oxidoreductase 1</fullName>
        <ecNumber evidence="8">1.18.1.-</ecNumber>
    </recommendedName>
    <alternativeName>
        <fullName evidence="8">NADPH-dependent FMN and FAD-containing oxidoreductase</fullName>
    </alternativeName>
</protein>
<dbReference type="InterPro" id="IPR003097">
    <property type="entry name" value="CysJ-like_FAD-binding"/>
</dbReference>
<reference evidence="12 13" key="1">
    <citation type="journal article" date="2013" name="Plant Cell">
        <title>The transition from a phytopathogenic smut ancestor to an anamorphic biocontrol agent deciphered by comparative whole-genome analysis.</title>
        <authorList>
            <person name="Lefebvre F."/>
            <person name="Joly D.L."/>
            <person name="Labbe C."/>
            <person name="Teichmann B."/>
            <person name="Linning R."/>
            <person name="Belzile F."/>
            <person name="Bakkeren G."/>
            <person name="Belanger R.R."/>
        </authorList>
    </citation>
    <scope>NUCLEOTIDE SEQUENCE [LARGE SCALE GENOMIC DNA]</scope>
    <source>
        <strain evidence="12 13">PF-1</strain>
    </source>
</reference>
<dbReference type="GO" id="GO:0005739">
    <property type="term" value="C:mitochondrion"/>
    <property type="evidence" value="ECO:0007669"/>
    <property type="project" value="UniProtKB-SubCell"/>
</dbReference>
<dbReference type="InterPro" id="IPR039261">
    <property type="entry name" value="FNR_nucleotide-bd"/>
</dbReference>
<keyword evidence="8" id="KW-0963">Cytoplasm</keyword>
<feature type="binding site" evidence="8">
    <location>
        <begin position="465"/>
        <end position="468"/>
    </location>
    <ligand>
        <name>FAD</name>
        <dbReference type="ChEBI" id="CHEBI:57692"/>
    </ligand>
</feature>
<keyword evidence="4 8" id="KW-0288">FMN</keyword>
<dbReference type="PRINTS" id="PR00371">
    <property type="entry name" value="FPNCR"/>
</dbReference>
<accession>A0A061H3Z9</accession>
<evidence type="ECO:0000256" key="1">
    <source>
        <dbReference type="ARBA" id="ARBA00001917"/>
    </source>
</evidence>
<dbReference type="HOGENOM" id="CLU_001570_17_6_1"/>
<comment type="caution">
    <text evidence="8">Lacks conserved residue(s) required for the propagation of feature annotation.</text>
</comment>
<keyword evidence="3 8" id="KW-0285">Flavoprotein</keyword>
<dbReference type="Gene3D" id="1.20.990.10">
    <property type="entry name" value="NADPH-cytochrome p450 Reductase, Chain A, domain 3"/>
    <property type="match status" value="1"/>
</dbReference>
<comment type="subunit">
    <text evidence="8">Interacts with DRE2; as part of the cytosolic iron-sulfur (Fe-S) protein assembly (CIA) machinery.</text>
</comment>
<evidence type="ECO:0000256" key="5">
    <source>
        <dbReference type="ARBA" id="ARBA00022827"/>
    </source>
</evidence>
<dbReference type="GO" id="GO:0016651">
    <property type="term" value="F:oxidoreductase activity, acting on NAD(P)H"/>
    <property type="evidence" value="ECO:0007669"/>
    <property type="project" value="UniProtKB-UniRule"/>
</dbReference>
<feature type="compositionally biased region" description="Pro residues" evidence="9">
    <location>
        <begin position="271"/>
        <end position="281"/>
    </location>
</feature>
<evidence type="ECO:0000256" key="8">
    <source>
        <dbReference type="HAMAP-Rule" id="MF_03178"/>
    </source>
</evidence>
<dbReference type="InterPro" id="IPR029039">
    <property type="entry name" value="Flavoprotein-like_sf"/>
</dbReference>
<keyword evidence="8" id="KW-0496">Mitochondrion</keyword>
<feature type="binding site" evidence="8">
    <location>
        <position position="733"/>
    </location>
    <ligand>
        <name>FAD</name>
        <dbReference type="ChEBI" id="CHEBI:57692"/>
    </ligand>
</feature>
<dbReference type="Gene3D" id="3.40.50.80">
    <property type="entry name" value="Nucleotide-binding domain of ferredoxin-NADP reductase (FNR) module"/>
    <property type="match status" value="1"/>
</dbReference>
<dbReference type="PROSITE" id="PS50902">
    <property type="entry name" value="FLAVODOXIN_LIKE"/>
    <property type="match status" value="1"/>
</dbReference>
<proteinExistence type="inferred from homology"/>
<dbReference type="GeneID" id="19319466"/>
<comment type="cofactor">
    <cofactor evidence="2 8">
        <name>FAD</name>
        <dbReference type="ChEBI" id="CHEBI:57692"/>
    </cofactor>
</comment>
<dbReference type="eggNOG" id="KOG1159">
    <property type="taxonomic scope" value="Eukaryota"/>
</dbReference>
<dbReference type="InterPro" id="IPR001094">
    <property type="entry name" value="Flavdoxin-like"/>
</dbReference>
<feature type="binding site" evidence="8">
    <location>
        <begin position="499"/>
        <end position="502"/>
    </location>
    <ligand>
        <name>FAD</name>
        <dbReference type="ChEBI" id="CHEBI:57692"/>
    </ligand>
</feature>
<feature type="binding site" evidence="8">
    <location>
        <position position="435"/>
    </location>
    <ligand>
        <name>FAD</name>
        <dbReference type="ChEBI" id="CHEBI:57692"/>
    </ligand>
</feature>
<comment type="function">
    <text evidence="8">NADPH-dependent reductase which is a central component of the cytosolic iron-sulfur (Fe-S) protein assembly (CIA) machinery. Transfers electrons from NADPH via its FAD and FMN prosthetic groups to the [2Fe-2S] cluster of DRE2, another key component of the CIA machinery. In turn, this reduced cluster provides electrons for assembly of cytosolic iron-sulfur cluster proteins. Positively controls H(2)O(2)-induced cell death.</text>
</comment>
<feature type="binding site" evidence="8">
    <location>
        <begin position="658"/>
        <end position="662"/>
    </location>
    <ligand>
        <name>NADP(+)</name>
        <dbReference type="ChEBI" id="CHEBI:58349"/>
    </ligand>
</feature>
<dbReference type="RefSeq" id="XP_007881096.1">
    <property type="nucleotide sequence ID" value="XM_007882905.1"/>
</dbReference>
<gene>
    <name evidence="8" type="primary">TAH18</name>
    <name evidence="12" type="ORF">PFL1_05373</name>
</gene>
<dbReference type="SUPFAM" id="SSF52343">
    <property type="entry name" value="Ferredoxin reductase-like, C-terminal NADP-linked domain"/>
    <property type="match status" value="1"/>
</dbReference>
<dbReference type="SUPFAM" id="SSF52218">
    <property type="entry name" value="Flavoproteins"/>
    <property type="match status" value="1"/>
</dbReference>
<feature type="binding site" evidence="8">
    <location>
        <position position="540"/>
    </location>
    <ligand>
        <name>NADP(+)</name>
        <dbReference type="ChEBI" id="CHEBI:58349"/>
    </ligand>
</feature>
<dbReference type="Pfam" id="PF00258">
    <property type="entry name" value="Flavodoxin_1"/>
    <property type="match status" value="1"/>
</dbReference>
<evidence type="ECO:0000313" key="13">
    <source>
        <dbReference type="Proteomes" id="UP000053664"/>
    </source>
</evidence>
<dbReference type="PANTHER" id="PTHR19384:SF10">
    <property type="entry name" value="NADPH-DEPENDENT DIFLAVIN OXIDOREDUCTASE 1"/>
    <property type="match status" value="1"/>
</dbReference>
<dbReference type="Proteomes" id="UP000053664">
    <property type="component" value="Unassembled WGS sequence"/>
</dbReference>
<feature type="compositionally biased region" description="Low complexity" evidence="9">
    <location>
        <begin position="1"/>
        <end position="51"/>
    </location>
</feature>
<dbReference type="GO" id="GO:0160246">
    <property type="term" value="F:NADPH-iron-sulfur [2Fe-2S] protein oxidoreductase activity"/>
    <property type="evidence" value="ECO:0007669"/>
    <property type="project" value="InterPro"/>
</dbReference>
<dbReference type="PRINTS" id="PR00369">
    <property type="entry name" value="FLAVODOXIN"/>
</dbReference>
<comment type="subcellular location">
    <subcellularLocation>
        <location evidence="8">Cytoplasm</location>
    </subcellularLocation>
    <subcellularLocation>
        <location evidence="8">Mitochondrion</location>
    </subcellularLocation>
    <text evidence="8">Relocalizes to mitochondria after H(2)O(2) exposure.</text>
</comment>
<dbReference type="EMBL" id="KE361641">
    <property type="protein sequence ID" value="EPQ27089.1"/>
    <property type="molecule type" value="Genomic_DNA"/>
</dbReference>
<evidence type="ECO:0000256" key="2">
    <source>
        <dbReference type="ARBA" id="ARBA00001974"/>
    </source>
</evidence>
<keyword evidence="6 8" id="KW-0521">NADP</keyword>
<evidence type="ECO:0000256" key="6">
    <source>
        <dbReference type="ARBA" id="ARBA00022857"/>
    </source>
</evidence>
<dbReference type="OrthoDB" id="1856718at2759"/>
<feature type="binding site" evidence="8">
    <location>
        <begin position="158"/>
        <end position="167"/>
    </location>
    <ligand>
        <name>FMN</name>
        <dbReference type="ChEBI" id="CHEBI:58210"/>
    </ligand>
</feature>
<evidence type="ECO:0000256" key="7">
    <source>
        <dbReference type="ARBA" id="ARBA00023002"/>
    </source>
</evidence>
<dbReference type="PROSITE" id="PS51384">
    <property type="entry name" value="FAD_FR"/>
    <property type="match status" value="1"/>
</dbReference>
<feature type="region of interest" description="Disordered" evidence="9">
    <location>
        <begin position="247"/>
        <end position="282"/>
    </location>
</feature>
<keyword evidence="7 8" id="KW-0560">Oxidoreductase</keyword>
<feature type="compositionally biased region" description="Polar residues" evidence="9">
    <location>
        <begin position="610"/>
        <end position="619"/>
    </location>
</feature>
<comment type="similarity">
    <text evidence="8">In the N-terminal section; belongs to the flavodoxin family.</text>
</comment>
<dbReference type="Gene3D" id="3.40.50.360">
    <property type="match status" value="1"/>
</dbReference>
<dbReference type="KEGG" id="pfp:PFL1_05373"/>
<comment type="catalytic activity">
    <reaction evidence="8">
        <text>2 oxidized [2Fe-2S]-[protein] + NADPH = 2 reduced [2Fe-2S]-[protein] + NADP(+) + H(+)</text>
        <dbReference type="Rhea" id="RHEA:67716"/>
        <dbReference type="Rhea" id="RHEA-COMP:17327"/>
        <dbReference type="Rhea" id="RHEA-COMP:17328"/>
        <dbReference type="ChEBI" id="CHEBI:15378"/>
        <dbReference type="ChEBI" id="CHEBI:33737"/>
        <dbReference type="ChEBI" id="CHEBI:33738"/>
        <dbReference type="ChEBI" id="CHEBI:57783"/>
        <dbReference type="ChEBI" id="CHEBI:58349"/>
    </reaction>
</comment>
<organism evidence="12 13">
    <name type="scientific">Pseudozyma flocculosa PF-1</name>
    <dbReference type="NCBI Taxonomy" id="1277687"/>
    <lineage>
        <taxon>Eukaryota</taxon>
        <taxon>Fungi</taxon>
        <taxon>Dikarya</taxon>
        <taxon>Basidiomycota</taxon>
        <taxon>Ustilaginomycotina</taxon>
        <taxon>Ustilaginomycetes</taxon>
        <taxon>Ustilaginales</taxon>
        <taxon>Ustilaginaceae</taxon>
        <taxon>Pseudozyma</taxon>
    </lineage>
</organism>
<evidence type="ECO:0000256" key="9">
    <source>
        <dbReference type="SAM" id="MobiDB-lite"/>
    </source>
</evidence>
<keyword evidence="5 8" id="KW-0274">FAD</keyword>
<dbReference type="GO" id="GO:0050661">
    <property type="term" value="F:NADP binding"/>
    <property type="evidence" value="ECO:0007669"/>
    <property type="project" value="UniProtKB-UniRule"/>
</dbReference>
<dbReference type="PANTHER" id="PTHR19384">
    <property type="entry name" value="NITRIC OXIDE SYNTHASE-RELATED"/>
    <property type="match status" value="1"/>
</dbReference>
<feature type="domain" description="FAD-binding FR-type" evidence="11">
    <location>
        <begin position="280"/>
        <end position="526"/>
    </location>
</feature>
<comment type="cofactor">
    <cofactor evidence="1 8">
        <name>FMN</name>
        <dbReference type="ChEBI" id="CHEBI:58210"/>
    </cofactor>
</comment>
<sequence length="734" mass="80081">MSQQHDPPSSTLSTLQLSDPQGNGTARARAAAGAGVGAAPSSSSPSSLSAAQHLETGADTIPERHATILYATETGTSLSLSETLYAQLQRKRFDSLTLCSLDDYDPLSLAGESLVVFVVSVTGQGEFPTAARSFWRFLLRSDLAHDALDHLSFAAFGCGDSSYPRFNWPVRMLRRRLAALGADELVEHGEGDEQHYLGMEGTFLPWLETLWSKLDEVLPLPPGVKEVPEDELLPPRIGIRFLEDSTTAVTTDGPNGAAPTRASSADEGSSPPQPLPPPPPGMTWARLTRNERMTDPSHFQDVRLLTFTSASPSTPLEYEAGDVLHLLPSNPADDVARLLTRLGWSDVADTPLELVASNPSQSLPASLHSLGGSTATTLRALLTHHLDPFSVPRRSFFDFIRRFSPPGGLEREKLDEFVSPGEGADEMYEYAQRVRRTMAEVLYEFKSVEVEPRWVMELFPLMRQRAFSIASSPQTTPGEVTLAVALVSYKTRLHDMRWGVCSRYLSTLATPTTLPVRISRGTFRLPPSLDAPLLLIGPGTGVAPLRSLLHSRIHQAYLAAAQGGGADVHDGQASRAKPAGECLLVTGCRFRKKDWLFGDEWQSLDAISSLSSPGANGQGSAMARSSSTSPPPSLTERLSHARLALSVEVAASRDQEDKVYVQHMVARHSARIWDMVARRGGYVYISGSSGKMPEQVRDAFEGVCREHGGMDDDQARRFVDALEMRGRWQEECWS</sequence>
<comment type="similarity">
    <text evidence="8">Belongs to the NADPH-dependent diflavin oxidoreductase NDOR1 family.</text>
</comment>
<dbReference type="InterPro" id="IPR028879">
    <property type="entry name" value="NDOR1"/>
</dbReference>
<dbReference type="AlphaFoldDB" id="A0A061H3Z9"/>
<dbReference type="EC" id="1.18.1.-" evidence="8"/>
<dbReference type="InterPro" id="IPR017927">
    <property type="entry name" value="FAD-bd_FR_type"/>
</dbReference>
<evidence type="ECO:0000256" key="3">
    <source>
        <dbReference type="ARBA" id="ARBA00022630"/>
    </source>
</evidence>
<evidence type="ECO:0000259" key="10">
    <source>
        <dbReference type="PROSITE" id="PS50902"/>
    </source>
</evidence>
<feature type="region of interest" description="Disordered" evidence="9">
    <location>
        <begin position="1"/>
        <end position="52"/>
    </location>
</feature>
<dbReference type="GO" id="GO:0010181">
    <property type="term" value="F:FMN binding"/>
    <property type="evidence" value="ECO:0007669"/>
    <property type="project" value="UniProtKB-UniRule"/>
</dbReference>
<evidence type="ECO:0000313" key="12">
    <source>
        <dbReference type="EMBL" id="EPQ27089.1"/>
    </source>
</evidence>
<dbReference type="GO" id="GO:0016226">
    <property type="term" value="P:iron-sulfur cluster assembly"/>
    <property type="evidence" value="ECO:0007669"/>
    <property type="project" value="UniProtKB-UniRule"/>
</dbReference>
<comment type="similarity">
    <text evidence="8">In the C-terminal section; belongs to the flavoprotein pyridine nucleotide cytochrome reductase family.</text>
</comment>
<dbReference type="InterPro" id="IPR017938">
    <property type="entry name" value="Riboflavin_synthase-like_b-brl"/>
</dbReference>
<feature type="domain" description="Flavodoxin-like" evidence="10">
    <location>
        <begin position="66"/>
        <end position="211"/>
    </location>
</feature>
<dbReference type="InterPro" id="IPR023173">
    <property type="entry name" value="NADPH_Cyt_P450_Rdtase_alpha"/>
</dbReference>